<dbReference type="Proteomes" id="UP000324222">
    <property type="component" value="Unassembled WGS sequence"/>
</dbReference>
<name>A0A5B7JK34_PORTR</name>
<proteinExistence type="predicted"/>
<organism evidence="1 2">
    <name type="scientific">Portunus trituberculatus</name>
    <name type="common">Swimming crab</name>
    <name type="synonym">Neptunus trituberculatus</name>
    <dbReference type="NCBI Taxonomy" id="210409"/>
    <lineage>
        <taxon>Eukaryota</taxon>
        <taxon>Metazoa</taxon>
        <taxon>Ecdysozoa</taxon>
        <taxon>Arthropoda</taxon>
        <taxon>Crustacea</taxon>
        <taxon>Multicrustacea</taxon>
        <taxon>Malacostraca</taxon>
        <taxon>Eumalacostraca</taxon>
        <taxon>Eucarida</taxon>
        <taxon>Decapoda</taxon>
        <taxon>Pleocyemata</taxon>
        <taxon>Brachyura</taxon>
        <taxon>Eubrachyura</taxon>
        <taxon>Portunoidea</taxon>
        <taxon>Portunidae</taxon>
        <taxon>Portuninae</taxon>
        <taxon>Portunus</taxon>
    </lineage>
</organism>
<gene>
    <name evidence="1" type="ORF">E2C01_089926</name>
</gene>
<dbReference type="EMBL" id="VSRR010099739">
    <property type="protein sequence ID" value="MPC94743.1"/>
    <property type="molecule type" value="Genomic_DNA"/>
</dbReference>
<accession>A0A5B7JK34</accession>
<evidence type="ECO:0000313" key="1">
    <source>
        <dbReference type="EMBL" id="MPC94743.1"/>
    </source>
</evidence>
<comment type="caution">
    <text evidence="1">The sequence shown here is derived from an EMBL/GenBank/DDBJ whole genome shotgun (WGS) entry which is preliminary data.</text>
</comment>
<sequence>MESVQSSAPSLCVMENRSSLVYVKTPEVSTCQSRRLIQEICRGRGVGRGRQR</sequence>
<evidence type="ECO:0000313" key="2">
    <source>
        <dbReference type="Proteomes" id="UP000324222"/>
    </source>
</evidence>
<dbReference type="AlphaFoldDB" id="A0A5B7JK34"/>
<protein>
    <submittedName>
        <fullName evidence="1">Uncharacterized protein</fullName>
    </submittedName>
</protein>
<keyword evidence="2" id="KW-1185">Reference proteome</keyword>
<reference evidence="1 2" key="1">
    <citation type="submission" date="2019-05" db="EMBL/GenBank/DDBJ databases">
        <title>Another draft genome of Portunus trituberculatus and its Hox gene families provides insights of decapod evolution.</title>
        <authorList>
            <person name="Jeong J.-H."/>
            <person name="Song I."/>
            <person name="Kim S."/>
            <person name="Choi T."/>
            <person name="Kim D."/>
            <person name="Ryu S."/>
            <person name="Kim W."/>
        </authorList>
    </citation>
    <scope>NUCLEOTIDE SEQUENCE [LARGE SCALE GENOMIC DNA]</scope>
    <source>
        <tissue evidence="1">Muscle</tissue>
    </source>
</reference>